<comment type="subcellular location">
    <subcellularLocation>
        <location evidence="1">Nucleus</location>
    </subcellularLocation>
</comment>
<keyword evidence="5" id="KW-0479">Metal-binding</keyword>
<dbReference type="SUPFAM" id="SSF82199">
    <property type="entry name" value="SET domain"/>
    <property type="match status" value="1"/>
</dbReference>
<evidence type="ECO:0000259" key="14">
    <source>
        <dbReference type="PROSITE" id="PS50868"/>
    </source>
</evidence>
<dbReference type="PaxDb" id="8022-A0A060W0P4"/>
<keyword evidence="6" id="KW-0677">Repeat</keyword>
<organism evidence="15 16">
    <name type="scientific">Oncorhynchus mykiss</name>
    <name type="common">Rainbow trout</name>
    <name type="synonym">Salmo gairdneri</name>
    <dbReference type="NCBI Taxonomy" id="8022"/>
    <lineage>
        <taxon>Eukaryota</taxon>
        <taxon>Metazoa</taxon>
        <taxon>Chordata</taxon>
        <taxon>Craniata</taxon>
        <taxon>Vertebrata</taxon>
        <taxon>Euteleostomi</taxon>
        <taxon>Actinopterygii</taxon>
        <taxon>Neopterygii</taxon>
        <taxon>Teleostei</taxon>
        <taxon>Protacanthopterygii</taxon>
        <taxon>Salmoniformes</taxon>
        <taxon>Salmonidae</taxon>
        <taxon>Salmoninae</taxon>
        <taxon>Oncorhynchus</taxon>
    </lineage>
</organism>
<dbReference type="InterPro" id="IPR003616">
    <property type="entry name" value="Post-SET_dom"/>
</dbReference>
<keyword evidence="12" id="KW-0539">Nucleus</keyword>
<evidence type="ECO:0000256" key="11">
    <source>
        <dbReference type="ARBA" id="ARBA00023163"/>
    </source>
</evidence>
<keyword evidence="2" id="KW-0489">Methyltransferase</keyword>
<evidence type="ECO:0000256" key="9">
    <source>
        <dbReference type="ARBA" id="ARBA00022853"/>
    </source>
</evidence>
<evidence type="ECO:0000256" key="6">
    <source>
        <dbReference type="ARBA" id="ARBA00022737"/>
    </source>
</evidence>
<evidence type="ECO:0000313" key="16">
    <source>
        <dbReference type="Proteomes" id="UP000193380"/>
    </source>
</evidence>
<sequence>MNGASQGTIGGGVESGFPLYAFICLFLTELNQKLVTKTNCVIMCYVFVFLYRYINHSCAPNCVAEVVTFERGYKIIVTSNRRIEKGEELCFDYQFDCVDGQHKIACHCGTADCRKRIN</sequence>
<dbReference type="GO" id="GO:0003713">
    <property type="term" value="F:transcription coactivator activity"/>
    <property type="evidence" value="ECO:0007669"/>
    <property type="project" value="TreeGrafter"/>
</dbReference>
<keyword evidence="11" id="KW-0804">Transcription</keyword>
<keyword evidence="9" id="KW-0156">Chromatin regulator</keyword>
<dbReference type="InterPro" id="IPR046341">
    <property type="entry name" value="SET_dom_sf"/>
</dbReference>
<evidence type="ECO:0000256" key="2">
    <source>
        <dbReference type="ARBA" id="ARBA00022603"/>
    </source>
</evidence>
<feature type="domain" description="SET" evidence="13">
    <location>
        <begin position="2"/>
        <end position="94"/>
    </location>
</feature>
<protein>
    <recommendedName>
        <fullName evidence="17">SET domain-containing protein</fullName>
    </recommendedName>
</protein>
<keyword evidence="10" id="KW-0805">Transcription regulation</keyword>
<dbReference type="AlphaFoldDB" id="A0A060W0P4"/>
<evidence type="ECO:0000259" key="13">
    <source>
        <dbReference type="PROSITE" id="PS50280"/>
    </source>
</evidence>
<evidence type="ECO:0000256" key="4">
    <source>
        <dbReference type="ARBA" id="ARBA00022691"/>
    </source>
</evidence>
<evidence type="ECO:0000256" key="1">
    <source>
        <dbReference type="ARBA" id="ARBA00004123"/>
    </source>
</evidence>
<evidence type="ECO:0000256" key="8">
    <source>
        <dbReference type="ARBA" id="ARBA00022833"/>
    </source>
</evidence>
<keyword evidence="8" id="KW-0862">Zinc</keyword>
<dbReference type="InterPro" id="IPR001214">
    <property type="entry name" value="SET_dom"/>
</dbReference>
<dbReference type="Proteomes" id="UP000193380">
    <property type="component" value="Unassembled WGS sequence"/>
</dbReference>
<dbReference type="Gene3D" id="2.170.270.10">
    <property type="entry name" value="SET domain"/>
    <property type="match status" value="1"/>
</dbReference>
<dbReference type="EMBL" id="FR904297">
    <property type="protein sequence ID" value="CDQ58150.1"/>
    <property type="molecule type" value="Genomic_DNA"/>
</dbReference>
<feature type="domain" description="Post-SET" evidence="14">
    <location>
        <begin position="102"/>
        <end position="118"/>
    </location>
</feature>
<dbReference type="GO" id="GO:0032259">
    <property type="term" value="P:methylation"/>
    <property type="evidence" value="ECO:0007669"/>
    <property type="project" value="UniProtKB-KW"/>
</dbReference>
<dbReference type="Pfam" id="PF00856">
    <property type="entry name" value="SET"/>
    <property type="match status" value="1"/>
</dbReference>
<keyword evidence="3" id="KW-0808">Transferase</keyword>
<dbReference type="GO" id="GO:0008270">
    <property type="term" value="F:zinc ion binding"/>
    <property type="evidence" value="ECO:0007669"/>
    <property type="project" value="UniProtKB-KW"/>
</dbReference>
<evidence type="ECO:0000256" key="10">
    <source>
        <dbReference type="ARBA" id="ARBA00023015"/>
    </source>
</evidence>
<evidence type="ECO:0000256" key="12">
    <source>
        <dbReference type="ARBA" id="ARBA00023242"/>
    </source>
</evidence>
<dbReference type="GO" id="GO:0044666">
    <property type="term" value="C:MLL3/4 complex"/>
    <property type="evidence" value="ECO:0007669"/>
    <property type="project" value="TreeGrafter"/>
</dbReference>
<evidence type="ECO:0008006" key="17">
    <source>
        <dbReference type="Google" id="ProtNLM"/>
    </source>
</evidence>
<reference evidence="15" key="2">
    <citation type="submission" date="2014-03" db="EMBL/GenBank/DDBJ databases">
        <authorList>
            <person name="Genoscope - CEA"/>
        </authorList>
    </citation>
    <scope>NUCLEOTIDE SEQUENCE</scope>
</reference>
<dbReference type="PROSITE" id="PS50280">
    <property type="entry name" value="SET"/>
    <property type="match status" value="1"/>
</dbReference>
<keyword evidence="7" id="KW-0863">Zinc-finger</keyword>
<dbReference type="PANTHER" id="PTHR45888">
    <property type="entry name" value="HL01030P-RELATED"/>
    <property type="match status" value="1"/>
</dbReference>
<gene>
    <name evidence="15" type="ORF">GSONMT00077212001</name>
</gene>
<dbReference type="GO" id="GO:0042800">
    <property type="term" value="F:histone H3K4 methyltransferase activity"/>
    <property type="evidence" value="ECO:0007669"/>
    <property type="project" value="TreeGrafter"/>
</dbReference>
<dbReference type="PROSITE" id="PS50868">
    <property type="entry name" value="POST_SET"/>
    <property type="match status" value="1"/>
</dbReference>
<name>A0A060W0P4_ONCMY</name>
<dbReference type="STRING" id="8022.A0A060W0P4"/>
<proteinExistence type="predicted"/>
<evidence type="ECO:0000256" key="5">
    <source>
        <dbReference type="ARBA" id="ARBA00022723"/>
    </source>
</evidence>
<dbReference type="GO" id="GO:0045944">
    <property type="term" value="P:positive regulation of transcription by RNA polymerase II"/>
    <property type="evidence" value="ECO:0007669"/>
    <property type="project" value="TreeGrafter"/>
</dbReference>
<evidence type="ECO:0000256" key="3">
    <source>
        <dbReference type="ARBA" id="ARBA00022679"/>
    </source>
</evidence>
<accession>A0A060W0P4</accession>
<evidence type="ECO:0000256" key="7">
    <source>
        <dbReference type="ARBA" id="ARBA00022771"/>
    </source>
</evidence>
<reference evidence="15" key="1">
    <citation type="journal article" date="2014" name="Nat. Commun.">
        <title>The rainbow trout genome provides novel insights into evolution after whole-genome duplication in vertebrates.</title>
        <authorList>
            <person name="Berthelot C."/>
            <person name="Brunet F."/>
            <person name="Chalopin D."/>
            <person name="Juanchich A."/>
            <person name="Bernard M."/>
            <person name="Noel B."/>
            <person name="Bento P."/>
            <person name="Da Silva C."/>
            <person name="Labadie K."/>
            <person name="Alberti A."/>
            <person name="Aury J.M."/>
            <person name="Louis A."/>
            <person name="Dehais P."/>
            <person name="Bardou P."/>
            <person name="Montfort J."/>
            <person name="Klopp C."/>
            <person name="Cabau C."/>
            <person name="Gaspin C."/>
            <person name="Thorgaard G.H."/>
            <person name="Boussaha M."/>
            <person name="Quillet E."/>
            <person name="Guyomard R."/>
            <person name="Galiana D."/>
            <person name="Bobe J."/>
            <person name="Volff J.N."/>
            <person name="Genet C."/>
            <person name="Wincker P."/>
            <person name="Jaillon O."/>
            <person name="Roest Crollius H."/>
            <person name="Guiguen Y."/>
        </authorList>
    </citation>
    <scope>NUCLEOTIDE SEQUENCE [LARGE SCALE GENOMIC DNA]</scope>
</reference>
<keyword evidence="4" id="KW-0949">S-adenosyl-L-methionine</keyword>
<evidence type="ECO:0000313" key="15">
    <source>
        <dbReference type="EMBL" id="CDQ58150.1"/>
    </source>
</evidence>
<dbReference type="PANTHER" id="PTHR45888:SF1">
    <property type="entry name" value="HISTONE-LYSINE N-METHYLTRANSFERASE 2C"/>
    <property type="match status" value="1"/>
</dbReference>